<dbReference type="KEGG" id="cwo:Cwoe_0686"/>
<dbReference type="RefSeq" id="WP_012932173.1">
    <property type="nucleotide sequence ID" value="NC_013739.1"/>
</dbReference>
<dbReference type="STRING" id="469383.Cwoe_0686"/>
<sequence>MARHLTRQQRDLLHGAILNDLARLSAVPNLVRTGQIKLAKVLRTRCEAQWRLLDDLGWPCEDPRATIELTLPDPVYARALSRLMTDTGMHALDFAEHIPAGDAAERDIAPEHDRKVFRLCEELLNELPADVRGSAAEPFPGEE</sequence>
<keyword evidence="2" id="KW-1185">Reference proteome</keyword>
<dbReference type="AlphaFoldDB" id="D3F9F3"/>
<protein>
    <submittedName>
        <fullName evidence="1">Uncharacterized protein</fullName>
    </submittedName>
</protein>
<reference evidence="2" key="2">
    <citation type="submission" date="2010-01" db="EMBL/GenBank/DDBJ databases">
        <title>The complete genome of Conexibacter woesei DSM 14684.</title>
        <authorList>
            <consortium name="US DOE Joint Genome Institute (JGI-PGF)"/>
            <person name="Lucas S."/>
            <person name="Copeland A."/>
            <person name="Lapidus A."/>
            <person name="Glavina del Rio T."/>
            <person name="Dalin E."/>
            <person name="Tice H."/>
            <person name="Bruce D."/>
            <person name="Goodwin L."/>
            <person name="Pitluck S."/>
            <person name="Kyrpides N."/>
            <person name="Mavromatis K."/>
            <person name="Ivanova N."/>
            <person name="Mikhailova N."/>
            <person name="Chertkov O."/>
            <person name="Brettin T."/>
            <person name="Detter J.C."/>
            <person name="Han C."/>
            <person name="Larimer F."/>
            <person name="Land M."/>
            <person name="Hauser L."/>
            <person name="Markowitz V."/>
            <person name="Cheng J.-F."/>
            <person name="Hugenholtz P."/>
            <person name="Woyke T."/>
            <person name="Wu D."/>
            <person name="Pukall R."/>
            <person name="Steenblock K."/>
            <person name="Schneider S."/>
            <person name="Klenk H.-P."/>
            <person name="Eisen J.A."/>
        </authorList>
    </citation>
    <scope>NUCLEOTIDE SEQUENCE [LARGE SCALE GENOMIC DNA]</scope>
    <source>
        <strain evidence="2">DSM 14684 / CIP 108061 / JCM 11494 / NBRC 100937 / ID131577</strain>
    </source>
</reference>
<accession>D3F9F3</accession>
<organism evidence="1 2">
    <name type="scientific">Conexibacter woesei (strain DSM 14684 / CCUG 47730 / CIP 108061 / JCM 11494 / NBRC 100937 / ID131577)</name>
    <dbReference type="NCBI Taxonomy" id="469383"/>
    <lineage>
        <taxon>Bacteria</taxon>
        <taxon>Bacillati</taxon>
        <taxon>Actinomycetota</taxon>
        <taxon>Thermoleophilia</taxon>
        <taxon>Solirubrobacterales</taxon>
        <taxon>Conexibacteraceae</taxon>
        <taxon>Conexibacter</taxon>
    </lineage>
</organism>
<gene>
    <name evidence="1" type="ordered locus">Cwoe_0686</name>
</gene>
<dbReference type="HOGENOM" id="CLU_153081_0_0_11"/>
<evidence type="ECO:0000313" key="2">
    <source>
        <dbReference type="Proteomes" id="UP000008229"/>
    </source>
</evidence>
<reference evidence="1 2" key="1">
    <citation type="journal article" date="2010" name="Stand. Genomic Sci.">
        <title>Complete genome sequence of Conexibacter woesei type strain (ID131577).</title>
        <authorList>
            <person name="Pukall R."/>
            <person name="Lapidus A."/>
            <person name="Glavina Del Rio T."/>
            <person name="Copeland A."/>
            <person name="Tice H."/>
            <person name="Cheng J.-F."/>
            <person name="Lucas S."/>
            <person name="Chen F."/>
            <person name="Nolan M."/>
            <person name="Bruce D."/>
            <person name="Goodwin L."/>
            <person name="Pitluck S."/>
            <person name="Mavromatis K."/>
            <person name="Ivanova N."/>
            <person name="Ovchinnikova G."/>
            <person name="Pati A."/>
            <person name="Chen A."/>
            <person name="Palaniappan K."/>
            <person name="Land M."/>
            <person name="Hauser L."/>
            <person name="Chang Y.-J."/>
            <person name="Jeffries C.D."/>
            <person name="Chain P."/>
            <person name="Meincke L."/>
            <person name="Sims D."/>
            <person name="Brettin T."/>
            <person name="Detter J.C."/>
            <person name="Rohde M."/>
            <person name="Goeker M."/>
            <person name="Bristow J."/>
            <person name="Eisen J.A."/>
            <person name="Markowitz V."/>
            <person name="Kyrpides N.C."/>
            <person name="Klenk H.-P."/>
            <person name="Hugenholtz P."/>
        </authorList>
    </citation>
    <scope>NUCLEOTIDE SEQUENCE [LARGE SCALE GENOMIC DNA]</scope>
    <source>
        <strain evidence="2">DSM 14684 / CIP 108061 / JCM 11494 / NBRC 100937 / ID131577</strain>
    </source>
</reference>
<dbReference type="Proteomes" id="UP000008229">
    <property type="component" value="Chromosome"/>
</dbReference>
<dbReference type="EMBL" id="CP001854">
    <property type="protein sequence ID" value="ADB49120.1"/>
    <property type="molecule type" value="Genomic_DNA"/>
</dbReference>
<evidence type="ECO:0000313" key="1">
    <source>
        <dbReference type="EMBL" id="ADB49120.1"/>
    </source>
</evidence>
<proteinExistence type="predicted"/>
<name>D3F9F3_CONWI</name>